<dbReference type="Proteomes" id="UP000322077">
    <property type="component" value="Unassembled WGS sequence"/>
</dbReference>
<feature type="transmembrane region" description="Helical" evidence="6">
    <location>
        <begin position="257"/>
        <end position="275"/>
    </location>
</feature>
<dbReference type="SUPFAM" id="SSF103473">
    <property type="entry name" value="MFS general substrate transporter"/>
    <property type="match status" value="1"/>
</dbReference>
<dbReference type="InterPro" id="IPR011701">
    <property type="entry name" value="MFS"/>
</dbReference>
<evidence type="ECO:0000313" key="8">
    <source>
        <dbReference type="EMBL" id="TZG27510.1"/>
    </source>
</evidence>
<keyword evidence="4 6" id="KW-1133">Transmembrane helix</keyword>
<feature type="transmembrane region" description="Helical" evidence="6">
    <location>
        <begin position="93"/>
        <end position="115"/>
    </location>
</feature>
<feature type="transmembrane region" description="Helical" evidence="6">
    <location>
        <begin position="415"/>
        <end position="437"/>
    </location>
</feature>
<keyword evidence="5 6" id="KW-0472">Membrane</keyword>
<name>A0A5D9C8Y2_9SPHN</name>
<comment type="subcellular location">
    <subcellularLocation>
        <location evidence="1">Membrane</location>
        <topology evidence="1">Multi-pass membrane protein</topology>
    </subcellularLocation>
</comment>
<evidence type="ECO:0000256" key="2">
    <source>
        <dbReference type="ARBA" id="ARBA00022448"/>
    </source>
</evidence>
<dbReference type="PANTHER" id="PTHR23505">
    <property type="entry name" value="SPINSTER"/>
    <property type="match status" value="1"/>
</dbReference>
<keyword evidence="2" id="KW-0813">Transport</keyword>
<dbReference type="PROSITE" id="PS50850">
    <property type="entry name" value="MFS"/>
    <property type="match status" value="1"/>
</dbReference>
<protein>
    <submittedName>
        <fullName evidence="8">MFS transporter</fullName>
    </submittedName>
</protein>
<keyword evidence="9" id="KW-1185">Reference proteome</keyword>
<dbReference type="Gene3D" id="1.20.1250.20">
    <property type="entry name" value="MFS general substrate transporter like domains"/>
    <property type="match status" value="2"/>
</dbReference>
<dbReference type="AlphaFoldDB" id="A0A5D9C8Y2"/>
<reference evidence="8 9" key="1">
    <citation type="submission" date="2019-08" db="EMBL/GenBank/DDBJ databases">
        <authorList>
            <person name="Wang G."/>
            <person name="Xu Z."/>
        </authorList>
    </citation>
    <scope>NUCLEOTIDE SEQUENCE [LARGE SCALE GENOMIC DNA]</scope>
    <source>
        <strain evidence="8 9">ZX</strain>
    </source>
</reference>
<feature type="transmembrane region" description="Helical" evidence="6">
    <location>
        <begin position="389"/>
        <end position="409"/>
    </location>
</feature>
<feature type="transmembrane region" description="Helical" evidence="6">
    <location>
        <begin position="449"/>
        <end position="469"/>
    </location>
</feature>
<evidence type="ECO:0000256" key="5">
    <source>
        <dbReference type="ARBA" id="ARBA00023136"/>
    </source>
</evidence>
<evidence type="ECO:0000256" key="4">
    <source>
        <dbReference type="ARBA" id="ARBA00022989"/>
    </source>
</evidence>
<dbReference type="Pfam" id="PF07690">
    <property type="entry name" value="MFS_1"/>
    <property type="match status" value="1"/>
</dbReference>
<evidence type="ECO:0000256" key="6">
    <source>
        <dbReference type="SAM" id="Phobius"/>
    </source>
</evidence>
<dbReference type="PANTHER" id="PTHR23505:SF79">
    <property type="entry name" value="PROTEIN SPINSTER"/>
    <property type="match status" value="1"/>
</dbReference>
<dbReference type="GO" id="GO:0016020">
    <property type="term" value="C:membrane"/>
    <property type="evidence" value="ECO:0007669"/>
    <property type="project" value="UniProtKB-SubCell"/>
</dbReference>
<feature type="transmembrane region" description="Helical" evidence="6">
    <location>
        <begin position="60"/>
        <end position="81"/>
    </location>
</feature>
<feature type="transmembrane region" description="Helical" evidence="6">
    <location>
        <begin position="481"/>
        <end position="501"/>
    </location>
</feature>
<feature type="transmembrane region" description="Helical" evidence="6">
    <location>
        <begin position="20"/>
        <end position="39"/>
    </location>
</feature>
<feature type="transmembrane region" description="Helical" evidence="6">
    <location>
        <begin position="152"/>
        <end position="174"/>
    </location>
</feature>
<evidence type="ECO:0000259" key="7">
    <source>
        <dbReference type="PROSITE" id="PS50850"/>
    </source>
</evidence>
<dbReference type="InterPro" id="IPR044770">
    <property type="entry name" value="MFS_spinster-like"/>
</dbReference>
<dbReference type="EMBL" id="VTOU01000002">
    <property type="protein sequence ID" value="TZG27510.1"/>
    <property type="molecule type" value="Genomic_DNA"/>
</dbReference>
<gene>
    <name evidence="8" type="ORF">FYJ91_07935</name>
</gene>
<sequence>MQGPAEGEAMAADIGRRGSAAYQAYVLFVLFAVNVLNFADRSILSMLADPIKHDLGLSDAQIGMLVGTFFVLLNSIAGLAMGAIVDGWLRNRLLAVGVGLWSALTALSGLSTSFVQLALARIGVGLGEAVGSPVSHSLIGDVFTAEGRGRAFALFFCAPSVGIATCLAVSGGIVQAWPQQCGALGLCQVAAWKVPFFVFGVPGLVFAVLAAFIRDPAGDAPSRRAARPGAVAMREIVALLPPFSIIVAARLAGGRGLRINLTIAAIVVAIAAVLIALTGDWVQWISVGAAFYALGSWTQGQYHRDPAVHALTIGSPAFLSAVLGAALVGTASGAIGFWCIPFALREMGMDHATTGKVLGLCIAGGSISGTLLGGLIADRWRRSNPAAALWVAAISMIGSAVATLAMVMVRDPAAYAVAVTSFMIATTMWAPGIAALVQDLIPTPMRGRVAALYTVSLTLIGMSAGPYMIGKVADLSGSLRVAMFTPYAALPPCLLLLAFAARRLPAAYRARDHYLTETTNGL</sequence>
<evidence type="ECO:0000256" key="3">
    <source>
        <dbReference type="ARBA" id="ARBA00022692"/>
    </source>
</evidence>
<proteinExistence type="predicted"/>
<keyword evidence="3 6" id="KW-0812">Transmembrane</keyword>
<evidence type="ECO:0000256" key="1">
    <source>
        <dbReference type="ARBA" id="ARBA00004141"/>
    </source>
</evidence>
<dbReference type="InterPro" id="IPR020846">
    <property type="entry name" value="MFS_dom"/>
</dbReference>
<organism evidence="8 9">
    <name type="scientific">Sphingomonas montanisoli</name>
    <dbReference type="NCBI Taxonomy" id="2606412"/>
    <lineage>
        <taxon>Bacteria</taxon>
        <taxon>Pseudomonadati</taxon>
        <taxon>Pseudomonadota</taxon>
        <taxon>Alphaproteobacteria</taxon>
        <taxon>Sphingomonadales</taxon>
        <taxon>Sphingomonadaceae</taxon>
        <taxon>Sphingomonas</taxon>
    </lineage>
</organism>
<feature type="transmembrane region" description="Helical" evidence="6">
    <location>
        <begin position="194"/>
        <end position="213"/>
    </location>
</feature>
<evidence type="ECO:0000313" key="9">
    <source>
        <dbReference type="Proteomes" id="UP000322077"/>
    </source>
</evidence>
<dbReference type="InterPro" id="IPR036259">
    <property type="entry name" value="MFS_trans_sf"/>
</dbReference>
<comment type="caution">
    <text evidence="8">The sequence shown here is derived from an EMBL/GenBank/DDBJ whole genome shotgun (WGS) entry which is preliminary data.</text>
</comment>
<feature type="domain" description="Major facilitator superfamily (MFS) profile" evidence="7">
    <location>
        <begin position="26"/>
        <end position="503"/>
    </location>
</feature>
<dbReference type="GO" id="GO:0022857">
    <property type="term" value="F:transmembrane transporter activity"/>
    <property type="evidence" value="ECO:0007669"/>
    <property type="project" value="InterPro"/>
</dbReference>
<feature type="transmembrane region" description="Helical" evidence="6">
    <location>
        <begin position="318"/>
        <end position="344"/>
    </location>
</feature>
<accession>A0A5D9C8Y2</accession>